<dbReference type="Pfam" id="PF03372">
    <property type="entry name" value="Exo_endo_phos"/>
    <property type="match status" value="1"/>
</dbReference>
<dbReference type="Proteomes" id="UP001231941">
    <property type="component" value="Unassembled WGS sequence"/>
</dbReference>
<feature type="domain" description="Endonuclease/exonuclease/phosphatase" evidence="1">
    <location>
        <begin position="38"/>
        <end position="295"/>
    </location>
</feature>
<accession>A0ABT9IU76</accession>
<dbReference type="PANTHER" id="PTHR16320">
    <property type="entry name" value="SPHINGOMYELINASE FAMILY MEMBER"/>
    <property type="match status" value="1"/>
</dbReference>
<dbReference type="Gene3D" id="2.60.120.260">
    <property type="entry name" value="Galactose-binding domain-like"/>
    <property type="match status" value="2"/>
</dbReference>
<sequence>MKKISILVLSLILSSVILISPKNLSIASSQNEGEFSLLTYNVAGLPAFISSSSPAFNTRQISPKLNDYDIVLVQEDFYYHRDLISQSRHSYRSPAKYDLPELAPLTIIDFSNPPDAYGDGLNRLSKYPFEYFTRTAWNDCHGVLNSGSDCLTQKGFTFAEHEISPGVKIDIYNLHADANNDKNTGSNPDRDAREKQFEQILSIIDDWSDGRAVIVTGDFNSRFSADGEVNQFIDAGFSDAWVELKNNGNVPEVGDNHDRIDKILYRSGTNIQLDVSDYEVVQDFTNSSGDQLSDHRPVSAIIHYKKSNIPLIGNFNTYHTNTARTTELIHGEKVWKIVTEGSRDYRQNVNFKVLGDPENKVYTFSVWLRADEEHTVTLRLRNKEKTEGGQQSFTVSTEWKKYEITAPFEMSSESLSLYLYPAGYDIGNNGSVYAAGVELLKSNQLLKSSNDFSAFHWWTNATVEERNEPAPIGNDTTVNVISPININNSIYQEIDINPAGKTYTFGIWLKADESHKARIKIQNENFSESEDRVVNVTTEWQYFEVTKKFTNQSDKLTVILWPGDYNGNTDTVYAWGASLIKE</sequence>
<comment type="caution">
    <text evidence="2">The sequence shown here is derived from an EMBL/GenBank/DDBJ whole genome shotgun (WGS) entry which is preliminary data.</text>
</comment>
<name>A0ABT9IU76_9BACL</name>
<dbReference type="PANTHER" id="PTHR16320:SF1">
    <property type="entry name" value="SPHINGOMYELINASE DDB_G0288017"/>
    <property type="match status" value="1"/>
</dbReference>
<evidence type="ECO:0000313" key="3">
    <source>
        <dbReference type="Proteomes" id="UP001231941"/>
    </source>
</evidence>
<dbReference type="InterPro" id="IPR038772">
    <property type="entry name" value="Sph/SMPD2-like"/>
</dbReference>
<dbReference type="InterPro" id="IPR005135">
    <property type="entry name" value="Endo/exonuclease/phosphatase"/>
</dbReference>
<evidence type="ECO:0000259" key="1">
    <source>
        <dbReference type="Pfam" id="PF03372"/>
    </source>
</evidence>
<dbReference type="SUPFAM" id="SSF56219">
    <property type="entry name" value="DNase I-like"/>
    <property type="match status" value="1"/>
</dbReference>
<dbReference type="EMBL" id="JAVAMP010000001">
    <property type="protein sequence ID" value="MDP5272899.1"/>
    <property type="molecule type" value="Genomic_DNA"/>
</dbReference>
<dbReference type="RefSeq" id="WP_305990200.1">
    <property type="nucleotide sequence ID" value="NZ_JAVAMP010000001.1"/>
</dbReference>
<keyword evidence="2" id="KW-0378">Hydrolase</keyword>
<keyword evidence="2" id="KW-0540">Nuclease</keyword>
<protein>
    <submittedName>
        <fullName evidence="2">Endonuclease/exonuclease/phosphatase family protein</fullName>
    </submittedName>
</protein>
<dbReference type="InterPro" id="IPR008979">
    <property type="entry name" value="Galactose-bd-like_sf"/>
</dbReference>
<proteinExistence type="predicted"/>
<evidence type="ECO:0000313" key="2">
    <source>
        <dbReference type="EMBL" id="MDP5272899.1"/>
    </source>
</evidence>
<reference evidence="2 3" key="1">
    <citation type="submission" date="2023-08" db="EMBL/GenBank/DDBJ databases">
        <authorList>
            <person name="Park J.-S."/>
        </authorList>
    </citation>
    <scope>NUCLEOTIDE SEQUENCE [LARGE SCALE GENOMIC DNA]</scope>
    <source>
        <strain evidence="2 3">2205SS18-9</strain>
    </source>
</reference>
<dbReference type="GO" id="GO:0004519">
    <property type="term" value="F:endonuclease activity"/>
    <property type="evidence" value="ECO:0007669"/>
    <property type="project" value="UniProtKB-KW"/>
</dbReference>
<gene>
    <name evidence="2" type="ORF">Q5Y73_02160</name>
</gene>
<dbReference type="InterPro" id="IPR036691">
    <property type="entry name" value="Endo/exonu/phosph_ase_sf"/>
</dbReference>
<keyword evidence="2" id="KW-0255">Endonuclease</keyword>
<keyword evidence="3" id="KW-1185">Reference proteome</keyword>
<dbReference type="SUPFAM" id="SSF49785">
    <property type="entry name" value="Galactose-binding domain-like"/>
    <property type="match status" value="2"/>
</dbReference>
<dbReference type="Gene3D" id="3.60.10.10">
    <property type="entry name" value="Endonuclease/exonuclease/phosphatase"/>
    <property type="match status" value="1"/>
</dbReference>
<organism evidence="2 3">
    <name type="scientific">Chengkuizengella axinellae</name>
    <dbReference type="NCBI Taxonomy" id="3064388"/>
    <lineage>
        <taxon>Bacteria</taxon>
        <taxon>Bacillati</taxon>
        <taxon>Bacillota</taxon>
        <taxon>Bacilli</taxon>
        <taxon>Bacillales</taxon>
        <taxon>Paenibacillaceae</taxon>
        <taxon>Chengkuizengella</taxon>
    </lineage>
</organism>